<dbReference type="Proteomes" id="UP000552883">
    <property type="component" value="Unassembled WGS sequence"/>
</dbReference>
<comment type="caution">
    <text evidence="1">The sequence shown here is derived from an EMBL/GenBank/DDBJ whole genome shotgun (WGS) entry which is preliminary data.</text>
</comment>
<protein>
    <recommendedName>
        <fullName evidence="3">Glycosyltransferase</fullName>
    </recommendedName>
</protein>
<accession>A0A840X7N6</accession>
<dbReference type="EMBL" id="JACHBS010000001">
    <property type="protein sequence ID" value="MBB5617214.1"/>
    <property type="molecule type" value="Genomic_DNA"/>
</dbReference>
<dbReference type="RefSeq" id="WP_153982546.1">
    <property type="nucleotide sequence ID" value="NZ_BAAANZ010000009.1"/>
</dbReference>
<organism evidence="1 2">
    <name type="scientific">Microcella frigidaquae</name>
    <dbReference type="NCBI Taxonomy" id="424758"/>
    <lineage>
        <taxon>Bacteria</taxon>
        <taxon>Bacillati</taxon>
        <taxon>Actinomycetota</taxon>
        <taxon>Actinomycetes</taxon>
        <taxon>Micrococcales</taxon>
        <taxon>Microbacteriaceae</taxon>
        <taxon>Microcella</taxon>
    </lineage>
</organism>
<evidence type="ECO:0000313" key="1">
    <source>
        <dbReference type="EMBL" id="MBB5617214.1"/>
    </source>
</evidence>
<dbReference type="OrthoDB" id="5084266at2"/>
<proteinExistence type="predicted"/>
<evidence type="ECO:0008006" key="3">
    <source>
        <dbReference type="Google" id="ProtNLM"/>
    </source>
</evidence>
<sequence length="212" mass="23744">MVRLSVVVMAHPKRRHAAEQLARDVDAAIVWDERDDEWDTGARAIAAYDPEATHHLVLQDDALPVPDFRRHAAAALDQHPDALVSFYLGTSRPPQWQAAVDRACEQAEDIGAAWLSAPVLLHGVAIAIPTPEIPALLDWCDRPTVPYDERIGMYWRYVLDRPVLYTWPSLVDHEDGAPVAAHRDGEPRDEPRRARLLGWPQTWNTPVVPIGG</sequence>
<evidence type="ECO:0000313" key="2">
    <source>
        <dbReference type="Proteomes" id="UP000552883"/>
    </source>
</evidence>
<reference evidence="1 2" key="1">
    <citation type="submission" date="2020-08" db="EMBL/GenBank/DDBJ databases">
        <title>Sequencing the genomes of 1000 actinobacteria strains.</title>
        <authorList>
            <person name="Klenk H.-P."/>
        </authorList>
    </citation>
    <scope>NUCLEOTIDE SEQUENCE [LARGE SCALE GENOMIC DNA]</scope>
    <source>
        <strain evidence="1 2">DSM 23889</strain>
    </source>
</reference>
<keyword evidence="2" id="KW-1185">Reference proteome</keyword>
<name>A0A840X7N6_9MICO</name>
<dbReference type="AlphaFoldDB" id="A0A840X7N6"/>
<gene>
    <name evidence="1" type="ORF">BJ959_000710</name>
</gene>